<comment type="subcellular location">
    <subcellularLocation>
        <location evidence="1">Membrane</location>
        <topology evidence="1">Multi-pass membrane protein</topology>
    </subcellularLocation>
</comment>
<dbReference type="CDD" id="cd01115">
    <property type="entry name" value="SLC13_permease"/>
    <property type="match status" value="1"/>
</dbReference>
<feature type="transmembrane region" description="Helical" evidence="7">
    <location>
        <begin position="483"/>
        <end position="505"/>
    </location>
</feature>
<evidence type="ECO:0000256" key="2">
    <source>
        <dbReference type="ARBA" id="ARBA00006772"/>
    </source>
</evidence>
<keyword evidence="9" id="KW-1185">Reference proteome</keyword>
<feature type="transmembrane region" description="Helical" evidence="7">
    <location>
        <begin position="42"/>
        <end position="59"/>
    </location>
</feature>
<dbReference type="GO" id="GO:0015141">
    <property type="term" value="F:succinate transmembrane transporter activity"/>
    <property type="evidence" value="ECO:0007669"/>
    <property type="project" value="UniProtKB-ARBA"/>
</dbReference>
<evidence type="ECO:0000256" key="4">
    <source>
        <dbReference type="ARBA" id="ARBA00022692"/>
    </source>
</evidence>
<dbReference type="InterPro" id="IPR031312">
    <property type="entry name" value="Na/sul_symport_CS"/>
</dbReference>
<gene>
    <name evidence="8" type="ORF">NP493_12g01001</name>
</gene>
<keyword evidence="4 7" id="KW-0812">Transmembrane</keyword>
<name>A0AAD9PET0_RIDPI</name>
<evidence type="ECO:0000313" key="9">
    <source>
        <dbReference type="Proteomes" id="UP001209878"/>
    </source>
</evidence>
<evidence type="ECO:0000313" key="8">
    <source>
        <dbReference type="EMBL" id="KAK2193458.1"/>
    </source>
</evidence>
<evidence type="ECO:0000256" key="6">
    <source>
        <dbReference type="ARBA" id="ARBA00023136"/>
    </source>
</evidence>
<dbReference type="PANTHER" id="PTHR10283:SF82">
    <property type="entry name" value="SOLUTE CARRIER FAMILY 13 MEMBER 2"/>
    <property type="match status" value="1"/>
</dbReference>
<evidence type="ECO:0000256" key="3">
    <source>
        <dbReference type="ARBA" id="ARBA00022448"/>
    </source>
</evidence>
<dbReference type="InterPro" id="IPR001898">
    <property type="entry name" value="SLC13A/DASS"/>
</dbReference>
<proteinExistence type="inferred from homology"/>
<evidence type="ECO:0008006" key="10">
    <source>
        <dbReference type="Google" id="ProtNLM"/>
    </source>
</evidence>
<dbReference type="GO" id="GO:0005886">
    <property type="term" value="C:plasma membrane"/>
    <property type="evidence" value="ECO:0007669"/>
    <property type="project" value="TreeGrafter"/>
</dbReference>
<dbReference type="Pfam" id="PF00939">
    <property type="entry name" value="Na_sulph_symp"/>
    <property type="match status" value="1"/>
</dbReference>
<dbReference type="AlphaFoldDB" id="A0AAD9PET0"/>
<feature type="transmembrane region" description="Helical" evidence="7">
    <location>
        <begin position="517"/>
        <end position="539"/>
    </location>
</feature>
<keyword evidence="5 7" id="KW-1133">Transmembrane helix</keyword>
<feature type="transmembrane region" description="Helical" evidence="7">
    <location>
        <begin position="79"/>
        <end position="96"/>
    </location>
</feature>
<dbReference type="Proteomes" id="UP001209878">
    <property type="component" value="Unassembled WGS sequence"/>
</dbReference>
<feature type="transmembrane region" description="Helical" evidence="7">
    <location>
        <begin position="303"/>
        <end position="321"/>
    </location>
</feature>
<feature type="transmembrane region" description="Helical" evidence="7">
    <location>
        <begin position="433"/>
        <end position="463"/>
    </location>
</feature>
<comment type="caution">
    <text evidence="8">The sequence shown here is derived from an EMBL/GenBank/DDBJ whole genome shotgun (WGS) entry which is preliminary data.</text>
</comment>
<organism evidence="8 9">
    <name type="scientific">Ridgeia piscesae</name>
    <name type="common">Tubeworm</name>
    <dbReference type="NCBI Taxonomy" id="27915"/>
    <lineage>
        <taxon>Eukaryota</taxon>
        <taxon>Metazoa</taxon>
        <taxon>Spiralia</taxon>
        <taxon>Lophotrochozoa</taxon>
        <taxon>Annelida</taxon>
        <taxon>Polychaeta</taxon>
        <taxon>Sedentaria</taxon>
        <taxon>Canalipalpata</taxon>
        <taxon>Sabellida</taxon>
        <taxon>Siboglinidae</taxon>
        <taxon>Ridgeia</taxon>
    </lineage>
</organism>
<keyword evidence="3" id="KW-0813">Transport</keyword>
<evidence type="ECO:0000256" key="7">
    <source>
        <dbReference type="SAM" id="Phobius"/>
    </source>
</evidence>
<protein>
    <recommendedName>
        <fullName evidence="10">Solute carrier family 13 member 5</fullName>
    </recommendedName>
</protein>
<dbReference type="EMBL" id="JAODUO010000012">
    <property type="protein sequence ID" value="KAK2193458.1"/>
    <property type="molecule type" value="Genomic_DNA"/>
</dbReference>
<dbReference type="PROSITE" id="PS01271">
    <property type="entry name" value="NA_SULFATE"/>
    <property type="match status" value="1"/>
</dbReference>
<reference evidence="8" key="1">
    <citation type="journal article" date="2023" name="Mol. Biol. Evol.">
        <title>Third-Generation Sequencing Reveals the Adaptive Role of the Epigenome in Three Deep-Sea Polychaetes.</title>
        <authorList>
            <person name="Perez M."/>
            <person name="Aroh O."/>
            <person name="Sun Y."/>
            <person name="Lan Y."/>
            <person name="Juniper S.K."/>
            <person name="Young C.R."/>
            <person name="Angers B."/>
            <person name="Qian P.Y."/>
        </authorList>
    </citation>
    <scope>NUCLEOTIDE SEQUENCE</scope>
    <source>
        <strain evidence="8">R07B-5</strain>
    </source>
</reference>
<feature type="transmembrane region" description="Helical" evidence="7">
    <location>
        <begin position="243"/>
        <end position="266"/>
    </location>
</feature>
<comment type="similarity">
    <text evidence="2">Belongs to the SLC13A/DASS transporter (TC 2.A.47) family. NADC subfamily.</text>
</comment>
<keyword evidence="6 7" id="KW-0472">Membrane</keyword>
<evidence type="ECO:0000256" key="1">
    <source>
        <dbReference type="ARBA" id="ARBA00004141"/>
    </source>
</evidence>
<evidence type="ECO:0000256" key="5">
    <source>
        <dbReference type="ARBA" id="ARBA00022989"/>
    </source>
</evidence>
<accession>A0AAD9PET0</accession>
<feature type="transmembrane region" description="Helical" evidence="7">
    <location>
        <begin position="12"/>
        <end position="30"/>
    </location>
</feature>
<dbReference type="PANTHER" id="PTHR10283">
    <property type="entry name" value="SOLUTE CARRIER FAMILY 13 MEMBER"/>
    <property type="match status" value="1"/>
</dbReference>
<feature type="transmembrane region" description="Helical" evidence="7">
    <location>
        <begin position="341"/>
        <end position="359"/>
    </location>
</feature>
<sequence length="576" mass="63466">MAVFWMTETIPMAVTALLPVVIMPWLGVIGSKTLCKNYLKDTNMLFLGGLLVAVAVEKCNLHRRIALRVLSMVGSKPKWLMMGFMMVTAFLSMWISNTATTAMMIPIVHAILVQLRDNREIVYDDVEDGTNGMELGMCQDNFKEEMSSPDEENMIQNHVTHADDTDNARCNGHSAYLRKRRRRMSTKSEAKFVYMSKALRLSVCFSANIGGTATLTGTAPNLVFKGIVDTLYGGGTGITFSSWFVFAFPNMLIMLVMAWAWLVILYMGVSEFWSTNTEVENERTKAAAAVISDEYQKIGPLSFAEKAVAGHFIILALLWLTRDPQVIPGWSDFLGEETKTMVTDASVGITIAALLFMFPSRRPNFLCFRSKDDDSEPCPAPALLDWQTVHQKMQWNVLLILGGGFALAESCKESGLSTLIGQMLSVFGSLPSYLIVLVLCLITSAFTQVTTNTGTITIFLPILAEMAATLQMNPLYLMVPTTLASSFAFMLPVATPPNTIVFAYGNLRIMDMIISGAVMNILCLVVLQICVNTWTYAYLGLGVYPSWAPNSHANISTTAFPHAAGTLNVTLMPYSN</sequence>